<accession>A0A9Q3I4N3</accession>
<keyword evidence="2" id="KW-1185">Reference proteome</keyword>
<comment type="caution">
    <text evidence="1">The sequence shown here is derived from an EMBL/GenBank/DDBJ whole genome shotgun (WGS) entry which is preliminary data.</text>
</comment>
<evidence type="ECO:0000313" key="2">
    <source>
        <dbReference type="Proteomes" id="UP000765509"/>
    </source>
</evidence>
<gene>
    <name evidence="1" type="ORF">O181_067588</name>
</gene>
<reference evidence="1" key="1">
    <citation type="submission" date="2021-03" db="EMBL/GenBank/DDBJ databases">
        <title>Draft genome sequence of rust myrtle Austropuccinia psidii MF-1, a brazilian biotype.</title>
        <authorList>
            <person name="Quecine M.C."/>
            <person name="Pachon D.M.R."/>
            <person name="Bonatelli M.L."/>
            <person name="Correr F.H."/>
            <person name="Franceschini L.M."/>
            <person name="Leite T.F."/>
            <person name="Margarido G.R.A."/>
            <person name="Almeida C.A."/>
            <person name="Ferrarezi J.A."/>
            <person name="Labate C.A."/>
        </authorList>
    </citation>
    <scope>NUCLEOTIDE SEQUENCE</scope>
    <source>
        <strain evidence="1">MF-1</strain>
    </source>
</reference>
<dbReference type="OrthoDB" id="2801544at2759"/>
<name>A0A9Q3I4N3_9BASI</name>
<dbReference type="AlphaFoldDB" id="A0A9Q3I4N3"/>
<organism evidence="1 2">
    <name type="scientific">Austropuccinia psidii MF-1</name>
    <dbReference type="NCBI Taxonomy" id="1389203"/>
    <lineage>
        <taxon>Eukaryota</taxon>
        <taxon>Fungi</taxon>
        <taxon>Dikarya</taxon>
        <taxon>Basidiomycota</taxon>
        <taxon>Pucciniomycotina</taxon>
        <taxon>Pucciniomycetes</taxon>
        <taxon>Pucciniales</taxon>
        <taxon>Sphaerophragmiaceae</taxon>
        <taxon>Austropuccinia</taxon>
    </lineage>
</organism>
<sequence length="97" mass="10972">MSTSYSHISHFKLDTSLMSFSLFIEFQERADPITRWIRPSHDAPPNSIIQTPLLPNQKTRPALLCDQEIPRNLWGPSPAGSTFNSKNLITNKTVSSF</sequence>
<proteinExistence type="predicted"/>
<dbReference type="Proteomes" id="UP000765509">
    <property type="component" value="Unassembled WGS sequence"/>
</dbReference>
<dbReference type="EMBL" id="AVOT02033892">
    <property type="protein sequence ID" value="MBW0527873.1"/>
    <property type="molecule type" value="Genomic_DNA"/>
</dbReference>
<protein>
    <submittedName>
        <fullName evidence="1">Uncharacterized protein</fullName>
    </submittedName>
</protein>
<evidence type="ECO:0000313" key="1">
    <source>
        <dbReference type="EMBL" id="MBW0527873.1"/>
    </source>
</evidence>